<comment type="caution">
    <text evidence="1">The sequence shown here is derived from an EMBL/GenBank/DDBJ whole genome shotgun (WGS) entry which is preliminary data.</text>
</comment>
<proteinExistence type="predicted"/>
<protein>
    <submittedName>
        <fullName evidence="1">Uncharacterized protein</fullName>
    </submittedName>
</protein>
<evidence type="ECO:0000313" key="1">
    <source>
        <dbReference type="EMBL" id="EEG51704.1"/>
    </source>
</evidence>
<dbReference type="EMBL" id="ACCJ01000535">
    <property type="protein sequence ID" value="EEG51704.1"/>
    <property type="molecule type" value="Genomic_DNA"/>
</dbReference>
<gene>
    <name evidence="1" type="ORF">CLOSTASPAR_06291</name>
</gene>
<accession>C0DAI8</accession>
<keyword evidence="2" id="KW-1185">Reference proteome</keyword>
<name>C0DAI8_9FIRM</name>
<sequence length="78" mass="9281">MAEKKTFEERYADEVLSDNTQKPKCEQCKDCIFRDDGTVYSSHYTKSSCRMYPYPKFKPLAVIDGSEQCDYYEKEKRK</sequence>
<dbReference type="Proteomes" id="UP000004756">
    <property type="component" value="Unassembled WGS sequence"/>
</dbReference>
<dbReference type="RefSeq" id="WP_007718969.1">
    <property type="nucleotide sequence ID" value="NZ_CP102272.1"/>
</dbReference>
<organism evidence="1 2">
    <name type="scientific">[Clostridium] asparagiforme DSM 15981</name>
    <dbReference type="NCBI Taxonomy" id="518636"/>
    <lineage>
        <taxon>Bacteria</taxon>
        <taxon>Bacillati</taxon>
        <taxon>Bacillota</taxon>
        <taxon>Clostridia</taxon>
        <taxon>Lachnospirales</taxon>
        <taxon>Lachnospiraceae</taxon>
        <taxon>Enterocloster</taxon>
    </lineage>
</organism>
<evidence type="ECO:0000313" key="2">
    <source>
        <dbReference type="Proteomes" id="UP000004756"/>
    </source>
</evidence>
<reference evidence="1 2" key="1">
    <citation type="submission" date="2009-02" db="EMBL/GenBank/DDBJ databases">
        <title>Draft genome sequence of Clostridium asparagiforme (DSM 15981).</title>
        <authorList>
            <person name="Sudarsanam P."/>
            <person name="Ley R."/>
            <person name="Guruge J."/>
            <person name="Turnbaugh P.J."/>
            <person name="Mahowald M."/>
            <person name="Liep D."/>
            <person name="Gordon J."/>
        </authorList>
    </citation>
    <scope>NUCLEOTIDE SEQUENCE [LARGE SCALE GENOMIC DNA]</scope>
    <source>
        <strain evidence="1 2">DSM 15981</strain>
    </source>
</reference>
<dbReference type="AlphaFoldDB" id="C0DAI8"/>
<dbReference type="HOGENOM" id="CLU_2615663_0_0_9"/>